<name>A0AA88DDU4_FICCA</name>
<feature type="region of interest" description="Disordered" evidence="1">
    <location>
        <begin position="1"/>
        <end position="75"/>
    </location>
</feature>
<dbReference type="PANTHER" id="PTHR36355">
    <property type="entry name" value="EXPRESSED PROTEIN"/>
    <property type="match status" value="1"/>
</dbReference>
<proteinExistence type="predicted"/>
<dbReference type="EMBL" id="BTGU01000060">
    <property type="protein sequence ID" value="GMN55883.1"/>
    <property type="molecule type" value="Genomic_DNA"/>
</dbReference>
<evidence type="ECO:0000313" key="3">
    <source>
        <dbReference type="Proteomes" id="UP001187192"/>
    </source>
</evidence>
<reference evidence="2" key="1">
    <citation type="submission" date="2023-07" db="EMBL/GenBank/DDBJ databases">
        <title>draft genome sequence of fig (Ficus carica).</title>
        <authorList>
            <person name="Takahashi T."/>
            <person name="Nishimura K."/>
        </authorList>
    </citation>
    <scope>NUCLEOTIDE SEQUENCE</scope>
</reference>
<protein>
    <submittedName>
        <fullName evidence="2">Uncharacterized protein</fullName>
    </submittedName>
</protein>
<gene>
    <name evidence="2" type="ORF">TIFTF001_025002</name>
</gene>
<comment type="caution">
    <text evidence="2">The sequence shown here is derived from an EMBL/GenBank/DDBJ whole genome shotgun (WGS) entry which is preliminary data.</text>
</comment>
<evidence type="ECO:0000313" key="2">
    <source>
        <dbReference type="EMBL" id="GMN55883.1"/>
    </source>
</evidence>
<dbReference type="AlphaFoldDB" id="A0AA88DDU4"/>
<evidence type="ECO:0000256" key="1">
    <source>
        <dbReference type="SAM" id="MobiDB-lite"/>
    </source>
</evidence>
<feature type="compositionally biased region" description="Basic and acidic residues" evidence="1">
    <location>
        <begin position="18"/>
        <end position="29"/>
    </location>
</feature>
<keyword evidence="3" id="KW-1185">Reference proteome</keyword>
<sequence length="125" mass="14022">MDSPNTTPTTNVQHVTKKSSDELLRKFADPDTETDTDDEAKKVPKRRRRSRESGGDDHDHQISCESPFLSNGHSSSLVERRSLLPVAPVKKSALLRQLGIRGRAHLRAREIRHKSLFGTIGKLSK</sequence>
<accession>A0AA88DDU4</accession>
<dbReference type="Gramene" id="FCD_00017166-RA">
    <property type="protein sequence ID" value="FCD_00017166-RA:cds"/>
    <property type="gene ID" value="FCD_00017166"/>
</dbReference>
<dbReference type="Proteomes" id="UP001187192">
    <property type="component" value="Unassembled WGS sequence"/>
</dbReference>
<organism evidence="2 3">
    <name type="scientific">Ficus carica</name>
    <name type="common">Common fig</name>
    <dbReference type="NCBI Taxonomy" id="3494"/>
    <lineage>
        <taxon>Eukaryota</taxon>
        <taxon>Viridiplantae</taxon>
        <taxon>Streptophyta</taxon>
        <taxon>Embryophyta</taxon>
        <taxon>Tracheophyta</taxon>
        <taxon>Spermatophyta</taxon>
        <taxon>Magnoliopsida</taxon>
        <taxon>eudicotyledons</taxon>
        <taxon>Gunneridae</taxon>
        <taxon>Pentapetalae</taxon>
        <taxon>rosids</taxon>
        <taxon>fabids</taxon>
        <taxon>Rosales</taxon>
        <taxon>Moraceae</taxon>
        <taxon>Ficeae</taxon>
        <taxon>Ficus</taxon>
    </lineage>
</organism>
<feature type="compositionally biased region" description="Basic and acidic residues" evidence="1">
    <location>
        <begin position="51"/>
        <end position="62"/>
    </location>
</feature>
<feature type="compositionally biased region" description="Polar residues" evidence="1">
    <location>
        <begin position="1"/>
        <end position="14"/>
    </location>
</feature>
<dbReference type="PANTHER" id="PTHR36355:SF1">
    <property type="entry name" value="EXPRESSED PROTEIN"/>
    <property type="match status" value="1"/>
</dbReference>